<organism evidence="1 2">
    <name type="scientific">Bowdeniella nasicola</name>
    <dbReference type="NCBI Taxonomy" id="208480"/>
    <lineage>
        <taxon>Bacteria</taxon>
        <taxon>Bacillati</taxon>
        <taxon>Actinomycetota</taxon>
        <taxon>Actinomycetes</taxon>
        <taxon>Actinomycetales</taxon>
        <taxon>Actinomycetaceae</taxon>
        <taxon>Bowdeniella</taxon>
    </lineage>
</organism>
<gene>
    <name evidence="1" type="ORF">SAMN02910418_00305</name>
</gene>
<proteinExistence type="predicted"/>
<accession>A0A1H3W688</accession>
<keyword evidence="2" id="KW-1185">Reference proteome</keyword>
<dbReference type="EMBL" id="FNQV01000002">
    <property type="protein sequence ID" value="SDZ82597.1"/>
    <property type="molecule type" value="Genomic_DNA"/>
</dbReference>
<sequence length="177" mass="19327">MSDLQIAGYGYVMFTSRAKIPATLAAYLPRAARSTAIELADSRALAITPGALLIASAEGTEEMPWTDFRSAHWNGDSRLLTISPVVTERGDLVFETLNDNVFTFTTAVRERIEASIVHDRTREFGDDGMVQILIRRGRDGQLFSQTIVAGSPEVVTANREVIDELERSAREAAGLPG</sequence>
<protein>
    <submittedName>
        <fullName evidence="1">Uncharacterized protein</fullName>
    </submittedName>
</protein>
<dbReference type="Proteomes" id="UP000199288">
    <property type="component" value="Unassembled WGS sequence"/>
</dbReference>
<reference evidence="2" key="1">
    <citation type="submission" date="2016-10" db="EMBL/GenBank/DDBJ databases">
        <authorList>
            <person name="Varghese N."/>
            <person name="Submissions S."/>
        </authorList>
    </citation>
    <scope>NUCLEOTIDE SEQUENCE [LARGE SCALE GENOMIC DNA]</scope>
    <source>
        <strain evidence="2">KPR-1</strain>
    </source>
</reference>
<evidence type="ECO:0000313" key="2">
    <source>
        <dbReference type="Proteomes" id="UP000199288"/>
    </source>
</evidence>
<name>A0A1H3W688_9ACTO</name>
<evidence type="ECO:0000313" key="1">
    <source>
        <dbReference type="EMBL" id="SDZ82597.1"/>
    </source>
</evidence>
<dbReference type="AlphaFoldDB" id="A0A1H3W688"/>